<feature type="transmembrane region" description="Helical" evidence="7">
    <location>
        <begin position="121"/>
        <end position="145"/>
    </location>
</feature>
<feature type="transmembrane region" description="Helical" evidence="7">
    <location>
        <begin position="157"/>
        <end position="177"/>
    </location>
</feature>
<evidence type="ECO:0000256" key="3">
    <source>
        <dbReference type="ARBA" id="ARBA00022692"/>
    </source>
</evidence>
<accession>A0AAE3J0U5</accession>
<dbReference type="EMBL" id="JAOYFC010000001">
    <property type="protein sequence ID" value="MCV6823142.1"/>
    <property type="molecule type" value="Genomic_DNA"/>
</dbReference>
<evidence type="ECO:0000313" key="10">
    <source>
        <dbReference type="Proteomes" id="UP001208041"/>
    </source>
</evidence>
<comment type="subcellular location">
    <subcellularLocation>
        <location evidence="1">Membrane</location>
        <topology evidence="1">Multi-pass membrane protein</topology>
    </subcellularLocation>
</comment>
<evidence type="ECO:0000256" key="7">
    <source>
        <dbReference type="SAM" id="Phobius"/>
    </source>
</evidence>
<feature type="transmembrane region" description="Helical" evidence="7">
    <location>
        <begin position="198"/>
        <end position="218"/>
    </location>
</feature>
<gene>
    <name evidence="9" type="ORF">OH136_01125</name>
</gene>
<dbReference type="RefSeq" id="WP_263951972.1">
    <property type="nucleotide sequence ID" value="NZ_JAOYFC010000001.1"/>
</dbReference>
<feature type="transmembrane region" description="Helical" evidence="7">
    <location>
        <begin position="73"/>
        <end position="101"/>
    </location>
</feature>
<feature type="transmembrane region" description="Helical" evidence="7">
    <location>
        <begin position="6"/>
        <end position="27"/>
    </location>
</feature>
<reference evidence="9" key="1">
    <citation type="submission" date="2022-10" db="EMBL/GenBank/DDBJ databases">
        <authorList>
            <person name="Yue Y."/>
        </authorList>
    </citation>
    <scope>NUCLEOTIDE SEQUENCE</scope>
    <source>
        <strain evidence="9">Z654</strain>
    </source>
</reference>
<keyword evidence="5 7" id="KW-1133">Transmembrane helix</keyword>
<comment type="caution">
    <text evidence="9">The sequence shown here is derived from an EMBL/GenBank/DDBJ whole genome shotgun (WGS) entry which is preliminary data.</text>
</comment>
<evidence type="ECO:0000256" key="5">
    <source>
        <dbReference type="ARBA" id="ARBA00022989"/>
    </source>
</evidence>
<keyword evidence="3 7" id="KW-0812">Transmembrane</keyword>
<organism evidence="9 10">
    <name type="scientific">Halocynthiibacter halioticoli</name>
    <dbReference type="NCBI Taxonomy" id="2986804"/>
    <lineage>
        <taxon>Bacteria</taxon>
        <taxon>Pseudomonadati</taxon>
        <taxon>Pseudomonadota</taxon>
        <taxon>Alphaproteobacteria</taxon>
        <taxon>Rhodobacterales</taxon>
        <taxon>Paracoccaceae</taxon>
        <taxon>Halocynthiibacter</taxon>
    </lineage>
</organism>
<dbReference type="GO" id="GO:0016020">
    <property type="term" value="C:membrane"/>
    <property type="evidence" value="ECO:0007669"/>
    <property type="project" value="UniProtKB-SubCell"/>
</dbReference>
<comment type="similarity">
    <text evidence="2">Belongs to the DsbD family.</text>
</comment>
<dbReference type="GO" id="GO:0017004">
    <property type="term" value="P:cytochrome complex assembly"/>
    <property type="evidence" value="ECO:0007669"/>
    <property type="project" value="UniProtKB-KW"/>
</dbReference>
<dbReference type="InterPro" id="IPR003834">
    <property type="entry name" value="Cyt_c_assmbl_TM_dom"/>
</dbReference>
<proteinExistence type="inferred from homology"/>
<feature type="domain" description="Cytochrome C biogenesis protein transmembrane" evidence="8">
    <location>
        <begin position="6"/>
        <end position="211"/>
    </location>
</feature>
<dbReference type="PANTHER" id="PTHR31272">
    <property type="entry name" value="CYTOCHROME C-TYPE BIOGENESIS PROTEIN HI_1454-RELATED"/>
    <property type="match status" value="1"/>
</dbReference>
<keyword evidence="6 7" id="KW-0472">Membrane</keyword>
<dbReference type="AlphaFoldDB" id="A0AAE3J0U5"/>
<sequence>MEFVFAYLAGTLTLINPCVLPVLPIVLASALQASPKGPLALAAGLGASFVVVGVLVSSVGLAFGILAEDVARIGALIMVGFGVVLLSPALSSKFTLATAGFSDRADHGMDVIDRSTLRGQFLGGALLGAVWSPCVGPTLGGAIALAAQGQNLAKATLIMVFFAFGVATIVLLLAYGARATLLKRREFMRKLASKSRTIMGVMFILVGLALLLELHIVAERWAVQNLPAWFTDLSVSI</sequence>
<evidence type="ECO:0000259" key="8">
    <source>
        <dbReference type="Pfam" id="PF02683"/>
    </source>
</evidence>
<feature type="transmembrane region" description="Helical" evidence="7">
    <location>
        <begin position="39"/>
        <end position="67"/>
    </location>
</feature>
<keyword evidence="10" id="KW-1185">Reference proteome</keyword>
<evidence type="ECO:0000256" key="4">
    <source>
        <dbReference type="ARBA" id="ARBA00022748"/>
    </source>
</evidence>
<dbReference type="Proteomes" id="UP001208041">
    <property type="component" value="Unassembled WGS sequence"/>
</dbReference>
<evidence type="ECO:0000313" key="9">
    <source>
        <dbReference type="EMBL" id="MCV6823142.1"/>
    </source>
</evidence>
<dbReference type="PANTHER" id="PTHR31272:SF9">
    <property type="entry name" value="BLL1027 PROTEIN"/>
    <property type="match status" value="1"/>
</dbReference>
<keyword evidence="4" id="KW-0201">Cytochrome c-type biogenesis</keyword>
<dbReference type="Pfam" id="PF02683">
    <property type="entry name" value="DsbD_TM"/>
    <property type="match status" value="1"/>
</dbReference>
<dbReference type="InterPro" id="IPR051790">
    <property type="entry name" value="Cytochrome_c-biogenesis_DsbD"/>
</dbReference>
<evidence type="ECO:0000256" key="2">
    <source>
        <dbReference type="ARBA" id="ARBA00006143"/>
    </source>
</evidence>
<evidence type="ECO:0000256" key="6">
    <source>
        <dbReference type="ARBA" id="ARBA00023136"/>
    </source>
</evidence>
<name>A0AAE3J0U5_9RHOB</name>
<evidence type="ECO:0000256" key="1">
    <source>
        <dbReference type="ARBA" id="ARBA00004141"/>
    </source>
</evidence>
<protein>
    <submittedName>
        <fullName evidence="9">Cytochrome c biogenesis CcdA family protein</fullName>
    </submittedName>
</protein>